<dbReference type="PANTHER" id="PTHR36166">
    <property type="entry name" value="CHROMOSOME 9, WHOLE GENOME SHOTGUN SEQUENCE"/>
    <property type="match status" value="1"/>
</dbReference>
<dbReference type="InterPro" id="IPR023393">
    <property type="entry name" value="START-like_dom_sf"/>
</dbReference>
<reference evidence="2" key="1">
    <citation type="submission" date="2016-10" db="EMBL/GenBank/DDBJ databases">
        <authorList>
            <person name="Varghese N."/>
            <person name="Submissions S."/>
        </authorList>
    </citation>
    <scope>NUCLEOTIDE SEQUENCE [LARGE SCALE GENOMIC DNA]</scope>
    <source>
        <strain evidence="2">DSM 44544</strain>
    </source>
</reference>
<dbReference type="STRING" id="208445.SAMN04489727_1753"/>
<dbReference type="Pfam" id="PF10604">
    <property type="entry name" value="Polyketide_cyc2"/>
    <property type="match status" value="1"/>
</dbReference>
<dbReference type="EMBL" id="FNSO01000003">
    <property type="protein sequence ID" value="SEB43903.1"/>
    <property type="molecule type" value="Genomic_DNA"/>
</dbReference>
<evidence type="ECO:0000313" key="1">
    <source>
        <dbReference type="EMBL" id="SEB43903.1"/>
    </source>
</evidence>
<dbReference type="RefSeq" id="WP_091305304.1">
    <property type="nucleotide sequence ID" value="NZ_FNSO01000003.1"/>
</dbReference>
<dbReference type="PANTHER" id="PTHR36166:SF1">
    <property type="entry name" value="SRPBCC DOMAIN-CONTAINING PROTEIN"/>
    <property type="match status" value="1"/>
</dbReference>
<keyword evidence="2" id="KW-1185">Reference proteome</keyword>
<dbReference type="OrthoDB" id="191189at2"/>
<dbReference type="AlphaFoldDB" id="A0A1H4JC91"/>
<sequence length="183" mass="19918">MTLTEHPARESKKPRRKRLLVVAALVLATLAGYAVWTNVVPYTLSASIEIDATPDEVWAVLADLDAYDEWNPFIVASSGTVAAGATLTNTMRDATGETTFTPTVLAATPGRELRWLGKLGPGGVFDGEHAFLIDQVRPGRVRLVQTERFSGVLVPFFRGQLHDNTLPQFGAMNEALAQRVDRG</sequence>
<protein>
    <recommendedName>
        <fullName evidence="3">Polyketide cyclase / dehydrase and lipid transport</fullName>
    </recommendedName>
</protein>
<dbReference type="SUPFAM" id="SSF55961">
    <property type="entry name" value="Bet v1-like"/>
    <property type="match status" value="1"/>
</dbReference>
<gene>
    <name evidence="1" type="ORF">SAMN04489727_1753</name>
</gene>
<evidence type="ECO:0008006" key="3">
    <source>
        <dbReference type="Google" id="ProtNLM"/>
    </source>
</evidence>
<dbReference type="Gene3D" id="3.30.530.20">
    <property type="match status" value="1"/>
</dbReference>
<dbReference type="InterPro" id="IPR019587">
    <property type="entry name" value="Polyketide_cyclase/dehydratase"/>
</dbReference>
<organism evidence="1 2">
    <name type="scientific">Amycolatopsis tolypomycina</name>
    <dbReference type="NCBI Taxonomy" id="208445"/>
    <lineage>
        <taxon>Bacteria</taxon>
        <taxon>Bacillati</taxon>
        <taxon>Actinomycetota</taxon>
        <taxon>Actinomycetes</taxon>
        <taxon>Pseudonocardiales</taxon>
        <taxon>Pseudonocardiaceae</taxon>
        <taxon>Amycolatopsis</taxon>
    </lineage>
</organism>
<dbReference type="CDD" id="cd07822">
    <property type="entry name" value="SRPBCC_4"/>
    <property type="match status" value="1"/>
</dbReference>
<evidence type="ECO:0000313" key="2">
    <source>
        <dbReference type="Proteomes" id="UP000199622"/>
    </source>
</evidence>
<accession>A0A1H4JC91</accession>
<proteinExistence type="predicted"/>
<dbReference type="Proteomes" id="UP000199622">
    <property type="component" value="Unassembled WGS sequence"/>
</dbReference>
<name>A0A1H4JC91_9PSEU</name>